<feature type="domain" description="4Fe-4S ferredoxin-type" evidence="9">
    <location>
        <begin position="179"/>
        <end position="208"/>
    </location>
</feature>
<keyword evidence="5" id="KW-0671">Queuosine biosynthesis</keyword>
<organism evidence="10 11">
    <name type="scientific">Exiguobacterium undae</name>
    <dbReference type="NCBI Taxonomy" id="169177"/>
    <lineage>
        <taxon>Bacteria</taxon>
        <taxon>Bacillati</taxon>
        <taxon>Bacillota</taxon>
        <taxon>Bacilli</taxon>
        <taxon>Bacillales</taxon>
        <taxon>Bacillales Family XII. Incertae Sedis</taxon>
        <taxon>Exiguobacterium</taxon>
    </lineage>
</organism>
<reference evidence="10 11" key="1">
    <citation type="submission" date="2016-03" db="EMBL/GenBank/DDBJ databases">
        <authorList>
            <person name="Cho S.-Y."/>
            <person name="Lim S."/>
            <person name="Kim H."/>
            <person name="Soh E.H."/>
            <person name="Moon J.S."/>
        </authorList>
    </citation>
    <scope>NUCLEOTIDE SEQUENCE [LARGE SCALE GENOMIC DNA]</scope>
    <source>
        <strain evidence="10 11">KCTC 3810</strain>
    </source>
</reference>
<dbReference type="EMBL" id="LVVL01000001">
    <property type="protein sequence ID" value="OAN16255.1"/>
    <property type="molecule type" value="Genomic_DNA"/>
</dbReference>
<keyword evidence="2" id="KW-0963">Cytoplasm</keyword>
<evidence type="ECO:0000313" key="10">
    <source>
        <dbReference type="EMBL" id="OAN16255.1"/>
    </source>
</evidence>
<sequence length="381" mass="42820">MQGELLKKELQMYAKEIGIDECRITTADPFLVMKQRLVQQQEKGYASGFEEPDLERRTTPTLLLDDAVSIIAIAVAYPSKLKDAPRGREGERRGIFGRSSWGLDYHQALKQRLTLLEEKIQVLCPGAQTRSMVDTGELVDRAVAERAGIGFSGKNCSIISEEHGSYLYLGELITDQYLPPDEPVEELCGSCNKCLDACPTDALVEPGVIDAKRCISFITQTKTLIPEDFRYALGNRLYGCDTCQQVCPYNRKKHATQHSELQPDPEQVKPLLIPLLSLSNREFKTRFGSLSGAWRGKKPIQRNAVCALVHYQDRTALEALRVMAETDQREDMRALAIWAIGRIAGQEEKDYVEARLLVDSATDVQVEGERLLSEWRAERAV</sequence>
<keyword evidence="1" id="KW-0004">4Fe-4S</keyword>
<evidence type="ECO:0000256" key="4">
    <source>
        <dbReference type="ARBA" id="ARBA00022723"/>
    </source>
</evidence>
<dbReference type="NCBIfam" id="TIGR00276">
    <property type="entry name" value="tRNA epoxyqueuosine(34) reductase QueG"/>
    <property type="match status" value="1"/>
</dbReference>
<accession>A0ABX2VEI2</accession>
<dbReference type="InterPro" id="IPR017900">
    <property type="entry name" value="4Fe4S_Fe_S_CS"/>
</dbReference>
<dbReference type="RefSeq" id="WP_028106876.1">
    <property type="nucleotide sequence ID" value="NZ_LVVL01000001.1"/>
</dbReference>
<evidence type="ECO:0000256" key="6">
    <source>
        <dbReference type="ARBA" id="ARBA00023002"/>
    </source>
</evidence>
<dbReference type="InterPro" id="IPR013542">
    <property type="entry name" value="QueG_DUF1730"/>
</dbReference>
<dbReference type="Gene3D" id="1.25.10.10">
    <property type="entry name" value="Leucine-rich Repeat Variant"/>
    <property type="match status" value="1"/>
</dbReference>
<keyword evidence="11" id="KW-1185">Reference proteome</keyword>
<dbReference type="Gene3D" id="3.30.70.20">
    <property type="match status" value="1"/>
</dbReference>
<dbReference type="SUPFAM" id="SSF48371">
    <property type="entry name" value="ARM repeat"/>
    <property type="match status" value="1"/>
</dbReference>
<dbReference type="PROSITE" id="PS51379">
    <property type="entry name" value="4FE4S_FER_2"/>
    <property type="match status" value="1"/>
</dbReference>
<keyword evidence="6" id="KW-0560">Oxidoreductase</keyword>
<dbReference type="InterPro" id="IPR004453">
    <property type="entry name" value="QueG"/>
</dbReference>
<evidence type="ECO:0000313" key="11">
    <source>
        <dbReference type="Proteomes" id="UP000078447"/>
    </source>
</evidence>
<name>A0ABX2VEI2_9BACL</name>
<keyword evidence="4" id="KW-0479">Metal-binding</keyword>
<evidence type="ECO:0000256" key="8">
    <source>
        <dbReference type="ARBA" id="ARBA00023014"/>
    </source>
</evidence>
<dbReference type="PANTHER" id="PTHR30002:SF4">
    <property type="entry name" value="EPOXYQUEUOSINE REDUCTASE"/>
    <property type="match status" value="1"/>
</dbReference>
<dbReference type="Pfam" id="PF08331">
    <property type="entry name" value="QueG_DUF1730"/>
    <property type="match status" value="1"/>
</dbReference>
<keyword evidence="7" id="KW-0408">Iron</keyword>
<dbReference type="PANTHER" id="PTHR30002">
    <property type="entry name" value="EPOXYQUEUOSINE REDUCTASE"/>
    <property type="match status" value="1"/>
</dbReference>
<dbReference type="SUPFAM" id="SSF54862">
    <property type="entry name" value="4Fe-4S ferredoxins"/>
    <property type="match status" value="1"/>
</dbReference>
<proteinExistence type="predicted"/>
<dbReference type="InterPro" id="IPR011989">
    <property type="entry name" value="ARM-like"/>
</dbReference>
<evidence type="ECO:0000256" key="3">
    <source>
        <dbReference type="ARBA" id="ARBA00022694"/>
    </source>
</evidence>
<dbReference type="InterPro" id="IPR017896">
    <property type="entry name" value="4Fe4S_Fe-S-bd"/>
</dbReference>
<comment type="caution">
    <text evidence="10">The sequence shown here is derived from an EMBL/GenBank/DDBJ whole genome shotgun (WGS) entry which is preliminary data.</text>
</comment>
<dbReference type="PROSITE" id="PS00198">
    <property type="entry name" value="4FE4S_FER_1"/>
    <property type="match status" value="1"/>
</dbReference>
<dbReference type="Proteomes" id="UP000078447">
    <property type="component" value="Unassembled WGS sequence"/>
</dbReference>
<evidence type="ECO:0000256" key="5">
    <source>
        <dbReference type="ARBA" id="ARBA00022785"/>
    </source>
</evidence>
<evidence type="ECO:0000256" key="2">
    <source>
        <dbReference type="ARBA" id="ARBA00022490"/>
    </source>
</evidence>
<gene>
    <name evidence="10" type="ORF">A3783_10120</name>
</gene>
<protein>
    <submittedName>
        <fullName evidence="10">Epoxyqueuosine reductase</fullName>
    </submittedName>
</protein>
<evidence type="ECO:0000259" key="9">
    <source>
        <dbReference type="PROSITE" id="PS51379"/>
    </source>
</evidence>
<evidence type="ECO:0000256" key="7">
    <source>
        <dbReference type="ARBA" id="ARBA00023004"/>
    </source>
</evidence>
<evidence type="ECO:0000256" key="1">
    <source>
        <dbReference type="ARBA" id="ARBA00022485"/>
    </source>
</evidence>
<keyword evidence="3" id="KW-0819">tRNA processing</keyword>
<keyword evidence="8" id="KW-0411">Iron-sulfur</keyword>
<dbReference type="InterPro" id="IPR016024">
    <property type="entry name" value="ARM-type_fold"/>
</dbReference>
<dbReference type="Pfam" id="PF13484">
    <property type="entry name" value="Fer4_16"/>
    <property type="match status" value="1"/>
</dbReference>